<reference evidence="1" key="1">
    <citation type="submission" date="2022-03" db="EMBL/GenBank/DDBJ databases">
        <authorList>
            <person name="Woo C.Y."/>
        </authorList>
    </citation>
    <scope>NUCLEOTIDE SEQUENCE</scope>
    <source>
        <strain evidence="1">CYS-02</strain>
    </source>
</reference>
<comment type="caution">
    <text evidence="1">The sequence shown here is derived from an EMBL/GenBank/DDBJ whole genome shotgun (WGS) entry which is preliminary data.</text>
</comment>
<name>A0A9X1W0B8_9BURK</name>
<evidence type="ECO:0000313" key="1">
    <source>
        <dbReference type="EMBL" id="MCJ0765362.1"/>
    </source>
</evidence>
<organism evidence="1 2">
    <name type="scientific">Variovorax terrae</name>
    <dbReference type="NCBI Taxonomy" id="2923278"/>
    <lineage>
        <taxon>Bacteria</taxon>
        <taxon>Pseudomonadati</taxon>
        <taxon>Pseudomonadota</taxon>
        <taxon>Betaproteobacteria</taxon>
        <taxon>Burkholderiales</taxon>
        <taxon>Comamonadaceae</taxon>
        <taxon>Variovorax</taxon>
    </lineage>
</organism>
<sequence>MTPQEEADMQSRYRQSLRETETRELQAAAGLIERFRQRAANKGICMKDKDFRYSHTTGITACHPQLLRALLDVNPDPSDGLYRWSDLKAVLRPAKFDGGCLQADEFVVLAHPCFRRAMHPLHNWAPLFIDIFWRLEQPGLDKYIALDEDRVRIDVDGPLIMELDTWYGPPFNRDIVRIVSGTTKLRPPADLDTKRIASWYANTYCVDVKWTDGPIRTFQALELKHGSVLLEESGKNWHPARYLHAEYDVRARSFRHFDGAIQYLSDDEHSLRKDSDFNLIYKSQLHVKPKSRKLFKLNGSLDVHT</sequence>
<dbReference type="EMBL" id="JALGBI010000002">
    <property type="protein sequence ID" value="MCJ0765362.1"/>
    <property type="molecule type" value="Genomic_DNA"/>
</dbReference>
<dbReference type="Proteomes" id="UP001139447">
    <property type="component" value="Unassembled WGS sequence"/>
</dbReference>
<dbReference type="AlphaFoldDB" id="A0A9X1W0B8"/>
<keyword evidence="2" id="KW-1185">Reference proteome</keyword>
<accession>A0A9X1W0B8</accession>
<proteinExistence type="predicted"/>
<gene>
    <name evidence="1" type="ORF">MMF98_19300</name>
</gene>
<protein>
    <submittedName>
        <fullName evidence="1">Uncharacterized protein</fullName>
    </submittedName>
</protein>
<evidence type="ECO:0000313" key="2">
    <source>
        <dbReference type="Proteomes" id="UP001139447"/>
    </source>
</evidence>
<dbReference type="RefSeq" id="WP_243308615.1">
    <property type="nucleotide sequence ID" value="NZ_JALGBI010000002.1"/>
</dbReference>